<organism evidence="5 6">
    <name type="scientific">Chondromyces crocatus</name>
    <dbReference type="NCBI Taxonomy" id="52"/>
    <lineage>
        <taxon>Bacteria</taxon>
        <taxon>Pseudomonadati</taxon>
        <taxon>Myxococcota</taxon>
        <taxon>Polyangia</taxon>
        <taxon>Polyangiales</taxon>
        <taxon>Polyangiaceae</taxon>
        <taxon>Chondromyces</taxon>
    </lineage>
</organism>
<dbReference type="SUPFAM" id="SSF50965">
    <property type="entry name" value="Galactose oxidase, central domain"/>
    <property type="match status" value="1"/>
</dbReference>
<feature type="region of interest" description="Disordered" evidence="4">
    <location>
        <begin position="415"/>
        <end position="437"/>
    </location>
</feature>
<dbReference type="InterPro" id="IPR011043">
    <property type="entry name" value="Gal_Oxase/kelch_b-propeller"/>
</dbReference>
<reference evidence="5 6" key="1">
    <citation type="submission" date="2015-07" db="EMBL/GenBank/DDBJ databases">
        <title>Genome analysis of myxobacterium Chondromyces crocatus Cm c5 reveals a high potential for natural compound synthesis and the genetic basis for the loss of fruiting body formation.</title>
        <authorList>
            <person name="Zaburannyi N."/>
            <person name="Bunk B."/>
            <person name="Maier J."/>
            <person name="Overmann J."/>
            <person name="Mueller R."/>
        </authorList>
    </citation>
    <scope>NUCLEOTIDE SEQUENCE [LARGE SCALE GENOMIC DNA]</scope>
    <source>
        <strain evidence="5 6">Cm c5</strain>
    </source>
</reference>
<evidence type="ECO:0000256" key="3">
    <source>
        <dbReference type="ARBA" id="ARBA00023180"/>
    </source>
</evidence>
<name>A0A0K1EBC0_CHOCO</name>
<dbReference type="SMART" id="SM00191">
    <property type="entry name" value="Int_alpha"/>
    <property type="match status" value="4"/>
</dbReference>
<dbReference type="PROSITE" id="PS51470">
    <property type="entry name" value="FG_GAP"/>
    <property type="match status" value="2"/>
</dbReference>
<dbReference type="EMBL" id="CP012159">
    <property type="protein sequence ID" value="AKT38155.1"/>
    <property type="molecule type" value="Genomic_DNA"/>
</dbReference>
<dbReference type="InterPro" id="IPR028994">
    <property type="entry name" value="Integrin_alpha_N"/>
</dbReference>
<keyword evidence="1" id="KW-0732">Signal</keyword>
<proteinExistence type="predicted"/>
<evidence type="ECO:0000313" key="6">
    <source>
        <dbReference type="Proteomes" id="UP000067626"/>
    </source>
</evidence>
<evidence type="ECO:0008006" key="7">
    <source>
        <dbReference type="Google" id="ProtNLM"/>
    </source>
</evidence>
<dbReference type="RefSeq" id="WP_050430429.1">
    <property type="nucleotide sequence ID" value="NZ_CP012159.1"/>
</dbReference>
<sequence length="498" mass="51634">MFSNIFALHPQYREEFGAFGSSVSLSGNRLVVGARKAANRKGAAHAFLRTDTGWLEEAELLAVDGHAGDDFGFSIALSGNTTLVGAPLTNDGLRFPGAAHVFTHRDGGWIHEAKLVGRDGMSLDLFGYSVAIDGDTAVVGAFQARHEGNETGAVYVFGRTGNSWQEQARLVPADARHHDRVGISVAISGRTILIGADGSDDQGDSSGAAYVFTKHEDGWHQETKLTAGDGAESTFFGHPVALEGDTAFVGTYLADGKTPGSGAVYVYARDERGWTEQSKLVAGDGVTGDAFGASLAVSGDKLVVGAPQADDRGTWSGAGYVFVREDATWTEFGKFVADDGAPRDETGAAVGISGNTIVASAPKRDGAGHDMGSAYVFEMGHALTDGASCRNDSECISNACAEGICQSTGEAECGSMGTSGPSSQNHGEMGFEEGSTVRSPCTQADVTFVETSVDHVSGGCALGRVTGNDAGFAGLGLLLMAVTLRARAGHYSAKSPRH</sequence>
<dbReference type="PANTHER" id="PTHR36220:SF1">
    <property type="entry name" value="GAMMA TUBULIN COMPLEX COMPONENT C-TERMINAL DOMAIN-CONTAINING PROTEIN"/>
    <property type="match status" value="1"/>
</dbReference>
<dbReference type="InterPro" id="IPR013519">
    <property type="entry name" value="Int_alpha_beta-p"/>
</dbReference>
<protein>
    <recommendedName>
        <fullName evidence="7">Integrin</fullName>
    </recommendedName>
</protein>
<dbReference type="AlphaFoldDB" id="A0A0K1EBC0"/>
<evidence type="ECO:0000313" key="5">
    <source>
        <dbReference type="EMBL" id="AKT38155.1"/>
    </source>
</evidence>
<dbReference type="Gene3D" id="2.130.10.130">
    <property type="entry name" value="Integrin alpha, N-terminal"/>
    <property type="match status" value="3"/>
</dbReference>
<dbReference type="STRING" id="52.CMC5_022980"/>
<accession>A0A0K1EBC0</accession>
<dbReference type="InterPro" id="IPR013517">
    <property type="entry name" value="FG-GAP"/>
</dbReference>
<dbReference type="OrthoDB" id="8481850at2"/>
<evidence type="ECO:0000256" key="1">
    <source>
        <dbReference type="ARBA" id="ARBA00022729"/>
    </source>
</evidence>
<keyword evidence="2" id="KW-0677">Repeat</keyword>
<dbReference type="Pfam" id="PF14312">
    <property type="entry name" value="FG-GAP_2"/>
    <property type="match status" value="7"/>
</dbReference>
<gene>
    <name evidence="5" type="ORF">CMC5_022980</name>
</gene>
<evidence type="ECO:0000256" key="4">
    <source>
        <dbReference type="SAM" id="MobiDB-lite"/>
    </source>
</evidence>
<dbReference type="PANTHER" id="PTHR36220">
    <property type="entry name" value="UNNAMED PRODUCT"/>
    <property type="match status" value="1"/>
</dbReference>
<keyword evidence="6" id="KW-1185">Reference proteome</keyword>
<feature type="compositionally biased region" description="Polar residues" evidence="4">
    <location>
        <begin position="416"/>
        <end position="426"/>
    </location>
</feature>
<keyword evidence="3" id="KW-0325">Glycoprotein</keyword>
<evidence type="ECO:0000256" key="2">
    <source>
        <dbReference type="ARBA" id="ARBA00022737"/>
    </source>
</evidence>
<dbReference type="Proteomes" id="UP000067626">
    <property type="component" value="Chromosome"/>
</dbReference>
<dbReference type="KEGG" id="ccro:CMC5_022980"/>